<reference evidence="1" key="2">
    <citation type="journal article" date="2022" name="New Phytol.">
        <title>Evolutionary transition to the ectomycorrhizal habit in the genomes of a hyperdiverse lineage of mushroom-forming fungi.</title>
        <authorList>
            <person name="Looney B."/>
            <person name="Miyauchi S."/>
            <person name="Morin E."/>
            <person name="Drula E."/>
            <person name="Courty P.E."/>
            <person name="Kohler A."/>
            <person name="Kuo A."/>
            <person name="LaButti K."/>
            <person name="Pangilinan J."/>
            <person name="Lipzen A."/>
            <person name="Riley R."/>
            <person name="Andreopoulos W."/>
            <person name="He G."/>
            <person name="Johnson J."/>
            <person name="Nolan M."/>
            <person name="Tritt A."/>
            <person name="Barry K.W."/>
            <person name="Grigoriev I.V."/>
            <person name="Nagy L.G."/>
            <person name="Hibbett D."/>
            <person name="Henrissat B."/>
            <person name="Matheny P.B."/>
            <person name="Labbe J."/>
            <person name="Martin F.M."/>
        </authorList>
    </citation>
    <scope>NUCLEOTIDE SEQUENCE</scope>
    <source>
        <strain evidence="1">FP105234-sp</strain>
    </source>
</reference>
<comment type="caution">
    <text evidence="1">The sequence shown here is derived from an EMBL/GenBank/DDBJ whole genome shotgun (WGS) entry which is preliminary data.</text>
</comment>
<name>A0ACB8RNU7_9AGAM</name>
<sequence>MRDFYTICNPGPGVPESLPESAPEPREAPNLYRDELYQMSVRDPDAGLTPAEAKRWRYLQEAQRAGKLCYDGLGILVDSPGGDHAIEYMELAQKSFDGQLKQEGEIIAKMQKALLGMAFDRGETDRMLLEIRAMQQTVEQELAERGL</sequence>
<evidence type="ECO:0000313" key="1">
    <source>
        <dbReference type="EMBL" id="KAI0045542.1"/>
    </source>
</evidence>
<evidence type="ECO:0000313" key="2">
    <source>
        <dbReference type="Proteomes" id="UP000814033"/>
    </source>
</evidence>
<proteinExistence type="predicted"/>
<organism evidence="1 2">
    <name type="scientific">Auriscalpium vulgare</name>
    <dbReference type="NCBI Taxonomy" id="40419"/>
    <lineage>
        <taxon>Eukaryota</taxon>
        <taxon>Fungi</taxon>
        <taxon>Dikarya</taxon>
        <taxon>Basidiomycota</taxon>
        <taxon>Agaricomycotina</taxon>
        <taxon>Agaricomycetes</taxon>
        <taxon>Russulales</taxon>
        <taxon>Auriscalpiaceae</taxon>
        <taxon>Auriscalpium</taxon>
    </lineage>
</organism>
<gene>
    <name evidence="1" type="ORF">FA95DRAFT_1607648</name>
</gene>
<accession>A0ACB8RNU7</accession>
<dbReference type="EMBL" id="MU275949">
    <property type="protein sequence ID" value="KAI0045542.1"/>
    <property type="molecule type" value="Genomic_DNA"/>
</dbReference>
<reference evidence="1" key="1">
    <citation type="submission" date="2021-02" db="EMBL/GenBank/DDBJ databases">
        <authorList>
            <consortium name="DOE Joint Genome Institute"/>
            <person name="Ahrendt S."/>
            <person name="Looney B.P."/>
            <person name="Miyauchi S."/>
            <person name="Morin E."/>
            <person name="Drula E."/>
            <person name="Courty P.E."/>
            <person name="Chicoki N."/>
            <person name="Fauchery L."/>
            <person name="Kohler A."/>
            <person name="Kuo A."/>
            <person name="Labutti K."/>
            <person name="Pangilinan J."/>
            <person name="Lipzen A."/>
            <person name="Riley R."/>
            <person name="Andreopoulos W."/>
            <person name="He G."/>
            <person name="Johnson J."/>
            <person name="Barry K.W."/>
            <person name="Grigoriev I.V."/>
            <person name="Nagy L."/>
            <person name="Hibbett D."/>
            <person name="Henrissat B."/>
            <person name="Matheny P.B."/>
            <person name="Labbe J."/>
            <person name="Martin F."/>
        </authorList>
    </citation>
    <scope>NUCLEOTIDE SEQUENCE</scope>
    <source>
        <strain evidence="1">FP105234-sp</strain>
    </source>
</reference>
<keyword evidence="2" id="KW-1185">Reference proteome</keyword>
<protein>
    <submittedName>
        <fullName evidence="1">Uncharacterized protein</fullName>
    </submittedName>
</protein>
<dbReference type="Proteomes" id="UP000814033">
    <property type="component" value="Unassembled WGS sequence"/>
</dbReference>